<accession>A0A3N4I6Z4</accession>
<proteinExistence type="predicted"/>
<dbReference type="EMBL" id="ML119676">
    <property type="protein sequence ID" value="RPA81855.1"/>
    <property type="molecule type" value="Genomic_DNA"/>
</dbReference>
<reference evidence="1 2" key="1">
    <citation type="journal article" date="2018" name="Nat. Ecol. Evol.">
        <title>Pezizomycetes genomes reveal the molecular basis of ectomycorrhizal truffle lifestyle.</title>
        <authorList>
            <person name="Murat C."/>
            <person name="Payen T."/>
            <person name="Noel B."/>
            <person name="Kuo A."/>
            <person name="Morin E."/>
            <person name="Chen J."/>
            <person name="Kohler A."/>
            <person name="Krizsan K."/>
            <person name="Balestrini R."/>
            <person name="Da Silva C."/>
            <person name="Montanini B."/>
            <person name="Hainaut M."/>
            <person name="Levati E."/>
            <person name="Barry K.W."/>
            <person name="Belfiori B."/>
            <person name="Cichocki N."/>
            <person name="Clum A."/>
            <person name="Dockter R.B."/>
            <person name="Fauchery L."/>
            <person name="Guy J."/>
            <person name="Iotti M."/>
            <person name="Le Tacon F."/>
            <person name="Lindquist E.A."/>
            <person name="Lipzen A."/>
            <person name="Malagnac F."/>
            <person name="Mello A."/>
            <person name="Molinier V."/>
            <person name="Miyauchi S."/>
            <person name="Poulain J."/>
            <person name="Riccioni C."/>
            <person name="Rubini A."/>
            <person name="Sitrit Y."/>
            <person name="Splivallo R."/>
            <person name="Traeger S."/>
            <person name="Wang M."/>
            <person name="Zifcakova L."/>
            <person name="Wipf D."/>
            <person name="Zambonelli A."/>
            <person name="Paolocci F."/>
            <person name="Nowrousian M."/>
            <person name="Ottonello S."/>
            <person name="Baldrian P."/>
            <person name="Spatafora J.W."/>
            <person name="Henrissat B."/>
            <person name="Nagy L.G."/>
            <person name="Aury J.M."/>
            <person name="Wincker P."/>
            <person name="Grigoriev I.V."/>
            <person name="Bonfante P."/>
            <person name="Martin F.M."/>
        </authorList>
    </citation>
    <scope>NUCLEOTIDE SEQUENCE [LARGE SCALE GENOMIC DNA]</scope>
    <source>
        <strain evidence="1 2">RN42</strain>
    </source>
</reference>
<evidence type="ECO:0000313" key="2">
    <source>
        <dbReference type="Proteomes" id="UP000275078"/>
    </source>
</evidence>
<dbReference type="Proteomes" id="UP000275078">
    <property type="component" value="Unassembled WGS sequence"/>
</dbReference>
<evidence type="ECO:0000313" key="1">
    <source>
        <dbReference type="EMBL" id="RPA81855.1"/>
    </source>
</evidence>
<name>A0A3N4I6Z4_ASCIM</name>
<keyword evidence="2" id="KW-1185">Reference proteome</keyword>
<gene>
    <name evidence="1" type="ORF">BJ508DRAFT_108281</name>
</gene>
<dbReference type="AlphaFoldDB" id="A0A3N4I6Z4"/>
<organism evidence="1 2">
    <name type="scientific">Ascobolus immersus RN42</name>
    <dbReference type="NCBI Taxonomy" id="1160509"/>
    <lineage>
        <taxon>Eukaryota</taxon>
        <taxon>Fungi</taxon>
        <taxon>Dikarya</taxon>
        <taxon>Ascomycota</taxon>
        <taxon>Pezizomycotina</taxon>
        <taxon>Pezizomycetes</taxon>
        <taxon>Pezizales</taxon>
        <taxon>Ascobolaceae</taxon>
        <taxon>Ascobolus</taxon>
    </lineage>
</organism>
<protein>
    <submittedName>
        <fullName evidence="1">Uncharacterized protein</fullName>
    </submittedName>
</protein>
<sequence length="747" mass="84286">MSARSLISNQATEAMVEKRLRKSGYKSYSLDERCSESGRFLLSISEQARNLRRTDPDFVTSDLSQPTVSSCSRYKRSLVVYNTLSKTIRRDVFISQTIRKESEIILSSHATALLFEHPQRSGEQEDQSYKVDAAVAVFPTLCILTAVGLVPADCACEYILRLRIPVTTSVPYDPYEFQLMLTGLHKIFTCVGSHSLGFLTLAKLFLQVSLGSQCITSSTKHCSLSKRFAIFILDRIGHYKLTLDSYTINGFVQLALCHAGDIGSLQLADDQNFDLYLARYVHSERHRSAEMNIDLVYLLIESKLCRDDWNLFKPSLLIWIQVVRERSTLREVRKRFEDTHNWDSKRVAFLNIALRSDDELAAKDCDSLISPDKTRHFGRRAVALQTRLLELEDTIQKGTATNTKVMEGLIEAALYPSYLPDFEVLDKGETTEQTVSPGEDLSIVLQYFLQAWMAILDEKSKEAFVALVAQSWAKGMGTHLIKHAHINGLVPNQAAIRRCIFTPLPFQRINELAPSFLFSIVRWFHIDIAKSLDCVSKLDLIKTLQAASIHGQDLFYLKLKLPISKGERPFIPLQATSSAVEAAPGISELRLLLPTLFSYLDALIKGSYKEPQMVIGAIANLYHVLLSASRLRVHNSSSATAFEMFKPLIKTLVQAHYALPKYNKALKHAAFGDAASLDPFKADALYWFKLFTGITEPGRLDLRDIIFLNQCLRNASSPSSRHLVRSLMGIFVHSLDQMNLKLRFRAI</sequence>